<sequence>MAAVIQPNRRKPLLPAGRVMLSSAPVGRSGKTLLKKAVENFRRTRGVQLLLGLRHEILYRQFLGSAASKGQAFARSLSEKPERNYCFTIAFNTPWVIDVLTKAWQVFPTGTRLVVIDNSPNQEARASIEAICARRGVAYFGLPRNFETNPSRSHGVSQTWVFHNIVKHLNPDMFGFIDHDCFPVGPIDFPRRIGGKIGYGAALHARSSYLYKAAENEPGWYYWAGLCFYNFATVERTKLDFRNRLDIGMDTGGGNWPVLYSKHPIGEFEMAQVNRVAVGVEGTIADYQLYDEALFHVGGASYRSGAISPDYRRLLSDHIWKTYLGGIQDRLISI</sequence>
<dbReference type="RefSeq" id="WP_320298169.1">
    <property type="nucleotide sequence ID" value="NZ_JAVIIU010000015.1"/>
</dbReference>
<dbReference type="EMBL" id="JAVIIV010000027">
    <property type="protein sequence ID" value="MDX8489125.1"/>
    <property type="molecule type" value="Genomic_DNA"/>
</dbReference>
<accession>A0ABU4YSS1</accession>
<protein>
    <recommendedName>
        <fullName evidence="3">Glycosyltransferase family 2 protein</fullName>
    </recommendedName>
</protein>
<name>A0ABU4YSS1_9HYPH</name>
<evidence type="ECO:0000313" key="2">
    <source>
        <dbReference type="Proteomes" id="UP001280156"/>
    </source>
</evidence>
<comment type="caution">
    <text evidence="1">The sequence shown here is derived from an EMBL/GenBank/DDBJ whole genome shotgun (WGS) entry which is preliminary data.</text>
</comment>
<organism evidence="1 2">
    <name type="scientific">Mesorhizobium humile</name>
    <dbReference type="NCBI Taxonomy" id="3072313"/>
    <lineage>
        <taxon>Bacteria</taxon>
        <taxon>Pseudomonadati</taxon>
        <taxon>Pseudomonadota</taxon>
        <taxon>Alphaproteobacteria</taxon>
        <taxon>Hyphomicrobiales</taxon>
        <taxon>Phyllobacteriaceae</taxon>
        <taxon>Mesorhizobium</taxon>
    </lineage>
</organism>
<gene>
    <name evidence="1" type="ORF">RFM52_28535</name>
</gene>
<proteinExistence type="predicted"/>
<evidence type="ECO:0008006" key="3">
    <source>
        <dbReference type="Google" id="ProtNLM"/>
    </source>
</evidence>
<dbReference type="Proteomes" id="UP001280156">
    <property type="component" value="Unassembled WGS sequence"/>
</dbReference>
<reference evidence="1 2" key="1">
    <citation type="submission" date="2023-08" db="EMBL/GenBank/DDBJ databases">
        <title>Implementing the SeqCode for naming new Mesorhizobium species isolated from Vachellia karroo root nodules.</title>
        <authorList>
            <person name="Van Lill M."/>
        </authorList>
    </citation>
    <scope>NUCLEOTIDE SEQUENCE [LARGE SCALE GENOMIC DNA]</scope>
    <source>
        <strain evidence="1 2">VK2B</strain>
    </source>
</reference>
<evidence type="ECO:0000313" key="1">
    <source>
        <dbReference type="EMBL" id="MDX8489125.1"/>
    </source>
</evidence>
<keyword evidence="2" id="KW-1185">Reference proteome</keyword>